<organism evidence="2 3">
    <name type="scientific">Myxococcus stipitatus (strain DSM 14675 / JCM 12634 / Mx s8)</name>
    <dbReference type="NCBI Taxonomy" id="1278073"/>
    <lineage>
        <taxon>Bacteria</taxon>
        <taxon>Pseudomonadati</taxon>
        <taxon>Myxococcota</taxon>
        <taxon>Myxococcia</taxon>
        <taxon>Myxococcales</taxon>
        <taxon>Cystobacterineae</taxon>
        <taxon>Myxococcaceae</taxon>
        <taxon>Myxococcus</taxon>
    </lineage>
</organism>
<dbReference type="EMBL" id="CP004025">
    <property type="protein sequence ID" value="AGC44020.1"/>
    <property type="molecule type" value="Genomic_DNA"/>
</dbReference>
<sequence length="545" mass="58478">MGWMDKLSGRTTPSISQTPVQSPPTKPAEPAAPQGPVGMPTKDEFIPAAGPPPGMPTLSTPVAEPLAASASQPMAKPASEYGDLGLTPPPELAPDVNAVREAQNTGGPVAASQKLLDLVNQHGGDRAYVDNLLSYSKLTLQEIGLTLGERVKSNIDDKKGKNITSDTLDRLAQVADKAGSNGLCFLGQALAQGLPNDNDLNQFDDSLKDLREDKGKTAGVDKLAGATVKELMNSDKNKAWAELRTEYRPINYATQAPETRPPDTSVPPGKMDPNNRWTAGSPLSAASNAHLTNTEEQFQAAASEMTQSEAFGEQPKYNFFEGDLQAKPGTPPEKWNLQMAHDDKEEGTHLSLDQWLEKGKALGVGLKLDVKIDDVQGKADAYLEMLDQVQAKNIPDGKLMFNLGPDEVEAFGGEIRKRFPNAILALNPGEGALKPDSKATLDMIRQAEKFGSPVSFVLPYDRLPGDRAKLFSKLEEVGPVSVWSSNDPRKEVVENPEGSAKALREAGATGVIDLKKAPYLAVVADKAMDIIPGSKAYVDAVMRHF</sequence>
<feature type="compositionally biased region" description="Polar residues" evidence="1">
    <location>
        <begin position="9"/>
        <end position="20"/>
    </location>
</feature>
<evidence type="ECO:0000313" key="2">
    <source>
        <dbReference type="EMBL" id="AGC44020.1"/>
    </source>
</evidence>
<keyword evidence="3" id="KW-1185">Reference proteome</keyword>
<reference evidence="2 3" key="1">
    <citation type="journal article" date="2013" name="Genome Announc.">
        <title>Complete genome sequence of Myxococcus stipitatus strain DSM 14675, a fruiting myxobacterium.</title>
        <authorList>
            <person name="Huntley S."/>
            <person name="Kneip S."/>
            <person name="Treuner-Lange A."/>
            <person name="Sogaard-Andersen L."/>
        </authorList>
    </citation>
    <scope>NUCLEOTIDE SEQUENCE [LARGE SCALE GENOMIC DNA]</scope>
    <source>
        <strain evidence="3">DSM 14675 / JCM 12634 / Mx s8</strain>
    </source>
</reference>
<accession>L7U899</accession>
<protein>
    <submittedName>
        <fullName evidence="2">Uncharacterized protein</fullName>
    </submittedName>
</protein>
<feature type="region of interest" description="Disordered" evidence="1">
    <location>
        <begin position="1"/>
        <end position="94"/>
    </location>
</feature>
<dbReference type="PATRIC" id="fig|1278073.3.peg.2753"/>
<gene>
    <name evidence="2" type="ordered locus">MYSTI_02704</name>
</gene>
<dbReference type="Proteomes" id="UP000011131">
    <property type="component" value="Chromosome"/>
</dbReference>
<dbReference type="HOGENOM" id="CLU_543829_0_0_7"/>
<feature type="region of interest" description="Disordered" evidence="1">
    <location>
        <begin position="251"/>
        <end position="273"/>
    </location>
</feature>
<dbReference type="AlphaFoldDB" id="L7U899"/>
<dbReference type="KEGG" id="msd:MYSTI_02704"/>
<evidence type="ECO:0000256" key="1">
    <source>
        <dbReference type="SAM" id="MobiDB-lite"/>
    </source>
</evidence>
<name>L7U899_MYXSD</name>
<proteinExistence type="predicted"/>
<evidence type="ECO:0000313" key="3">
    <source>
        <dbReference type="Proteomes" id="UP000011131"/>
    </source>
</evidence>